<name>A0ABX6V670_9GAMM</name>
<organism evidence="1 2">
    <name type="scientific">Shewanella eurypsychrophilus</name>
    <dbReference type="NCBI Taxonomy" id="2593656"/>
    <lineage>
        <taxon>Bacteria</taxon>
        <taxon>Pseudomonadati</taxon>
        <taxon>Pseudomonadota</taxon>
        <taxon>Gammaproteobacteria</taxon>
        <taxon>Alteromonadales</taxon>
        <taxon>Shewanellaceae</taxon>
        <taxon>Shewanella</taxon>
    </lineage>
</organism>
<dbReference type="Proteomes" id="UP000316416">
    <property type="component" value="Chromosome"/>
</dbReference>
<keyword evidence="2" id="KW-1185">Reference proteome</keyword>
<gene>
    <name evidence="1" type="primary">yqeC</name>
    <name evidence="1" type="ORF">FM038_011595</name>
</gene>
<dbReference type="EMBL" id="CP045503">
    <property type="protein sequence ID" value="QPG58024.1"/>
    <property type="molecule type" value="Genomic_DNA"/>
</dbReference>
<evidence type="ECO:0000313" key="1">
    <source>
        <dbReference type="EMBL" id="QPG58024.1"/>
    </source>
</evidence>
<dbReference type="Pfam" id="PF19842">
    <property type="entry name" value="YqeC"/>
    <property type="match status" value="2"/>
</dbReference>
<protein>
    <submittedName>
        <fullName evidence="1">Selenium-dependent hydroxylase accessory protein YqeC</fullName>
    </submittedName>
</protein>
<proteinExistence type="predicted"/>
<dbReference type="NCBIfam" id="TIGR03172">
    <property type="entry name" value="selenium cofactor biosynthesis protein YqeC"/>
    <property type="match status" value="1"/>
</dbReference>
<sequence length="335" mass="36610">MLLDYLLQPNQLQQKRLLKKSQPVNLKSVTDCQLIALVGGGGKTTCAFTLAQQAKSKGLRVLITTSTKMYLPDPSLCDGFIDTSAITKENRDNDSYDYHIESADSGSLVLEQGVDPLSASRLNDTDHSLNTDNSINLTMGQHALPSARQLHPTGLLIFAYHGLVNSCDPQQKTKVNGLSKHEISSIKASGQFDIIFVEADGARRLPIKAPSRHEPCIPSDVDIVIAVTGCEVISQPISAELIHRWNEFTQVTGCKAGDVMDQQILGRLIAHPDGMFKQVPADCRRIWLINKLDLTSNYDDIKSLSSDLLARNGSLDGVCLASMQSAAPIFDLQLR</sequence>
<reference evidence="1" key="1">
    <citation type="submission" date="2021-07" db="EMBL/GenBank/DDBJ databases">
        <title>Shewanella sp. YLB-07 whole genome sequence.</title>
        <authorList>
            <person name="Yu L."/>
        </authorList>
    </citation>
    <scope>NUCLEOTIDE SEQUENCE</scope>
    <source>
        <strain evidence="1">YLB-08</strain>
    </source>
</reference>
<dbReference type="RefSeq" id="WP_142871135.1">
    <property type="nucleotide sequence ID" value="NZ_CP045503.2"/>
</dbReference>
<evidence type="ECO:0000313" key="2">
    <source>
        <dbReference type="Proteomes" id="UP000316416"/>
    </source>
</evidence>
<dbReference type="InterPro" id="IPR017587">
    <property type="entry name" value="YqeC"/>
</dbReference>
<accession>A0ABX6V670</accession>